<reference evidence="4" key="1">
    <citation type="journal article" date="2013" name="Nature">
        <title>Pan genome of the phytoplankton Emiliania underpins its global distribution.</title>
        <authorList>
            <person name="Read B.A."/>
            <person name="Kegel J."/>
            <person name="Klute M.J."/>
            <person name="Kuo A."/>
            <person name="Lefebvre S.C."/>
            <person name="Maumus F."/>
            <person name="Mayer C."/>
            <person name="Miller J."/>
            <person name="Monier A."/>
            <person name="Salamov A."/>
            <person name="Young J."/>
            <person name="Aguilar M."/>
            <person name="Claverie J.M."/>
            <person name="Frickenhaus S."/>
            <person name="Gonzalez K."/>
            <person name="Herman E.K."/>
            <person name="Lin Y.C."/>
            <person name="Napier J."/>
            <person name="Ogata H."/>
            <person name="Sarno A.F."/>
            <person name="Shmutz J."/>
            <person name="Schroeder D."/>
            <person name="de Vargas C."/>
            <person name="Verret F."/>
            <person name="von Dassow P."/>
            <person name="Valentin K."/>
            <person name="Van de Peer Y."/>
            <person name="Wheeler G."/>
            <person name="Dacks J.B."/>
            <person name="Delwiche C.F."/>
            <person name="Dyhrman S.T."/>
            <person name="Glockner G."/>
            <person name="John U."/>
            <person name="Richards T."/>
            <person name="Worden A.Z."/>
            <person name="Zhang X."/>
            <person name="Grigoriev I.V."/>
            <person name="Allen A.E."/>
            <person name="Bidle K."/>
            <person name="Borodovsky M."/>
            <person name="Bowler C."/>
            <person name="Brownlee C."/>
            <person name="Cock J.M."/>
            <person name="Elias M."/>
            <person name="Gladyshev V.N."/>
            <person name="Groth M."/>
            <person name="Guda C."/>
            <person name="Hadaegh A."/>
            <person name="Iglesias-Rodriguez M.D."/>
            <person name="Jenkins J."/>
            <person name="Jones B.M."/>
            <person name="Lawson T."/>
            <person name="Leese F."/>
            <person name="Lindquist E."/>
            <person name="Lobanov A."/>
            <person name="Lomsadze A."/>
            <person name="Malik S.B."/>
            <person name="Marsh M.E."/>
            <person name="Mackinder L."/>
            <person name="Mock T."/>
            <person name="Mueller-Roeber B."/>
            <person name="Pagarete A."/>
            <person name="Parker M."/>
            <person name="Probert I."/>
            <person name="Quesneville H."/>
            <person name="Raines C."/>
            <person name="Rensing S.A."/>
            <person name="Riano-Pachon D.M."/>
            <person name="Richier S."/>
            <person name="Rokitta S."/>
            <person name="Shiraiwa Y."/>
            <person name="Soanes D.M."/>
            <person name="van der Giezen M."/>
            <person name="Wahlund T.M."/>
            <person name="Williams B."/>
            <person name="Wilson W."/>
            <person name="Wolfe G."/>
            <person name="Wurch L.L."/>
        </authorList>
    </citation>
    <scope>NUCLEOTIDE SEQUENCE</scope>
</reference>
<dbReference type="KEGG" id="ehx:EMIHUDRAFT_196110"/>
<dbReference type="AlphaFoldDB" id="A0A0D3J3I0"/>
<dbReference type="Proteomes" id="UP000013827">
    <property type="component" value="Unassembled WGS sequence"/>
</dbReference>
<dbReference type="RefSeq" id="XP_005770494.1">
    <property type="nucleotide sequence ID" value="XM_005770437.1"/>
</dbReference>
<protein>
    <recommendedName>
        <fullName evidence="2">C2H2-type domain-containing protein</fullName>
    </recommendedName>
</protein>
<feature type="transmembrane region" description="Helical" evidence="1">
    <location>
        <begin position="481"/>
        <end position="499"/>
    </location>
</feature>
<dbReference type="HOGENOM" id="CLU_465744_0_0_1"/>
<organism evidence="3 4">
    <name type="scientific">Emiliania huxleyi (strain CCMP1516)</name>
    <dbReference type="NCBI Taxonomy" id="280463"/>
    <lineage>
        <taxon>Eukaryota</taxon>
        <taxon>Haptista</taxon>
        <taxon>Haptophyta</taxon>
        <taxon>Prymnesiophyceae</taxon>
        <taxon>Isochrysidales</taxon>
        <taxon>Noelaerhabdaceae</taxon>
        <taxon>Emiliania</taxon>
    </lineage>
</organism>
<evidence type="ECO:0000259" key="2">
    <source>
        <dbReference type="PROSITE" id="PS00028"/>
    </source>
</evidence>
<keyword evidence="1" id="KW-1133">Transmembrane helix</keyword>
<dbReference type="PaxDb" id="2903-EOD18065"/>
<dbReference type="InterPro" id="IPR013087">
    <property type="entry name" value="Znf_C2H2_type"/>
</dbReference>
<reference evidence="3" key="2">
    <citation type="submission" date="2024-10" db="UniProtKB">
        <authorList>
            <consortium name="EnsemblProtists"/>
        </authorList>
    </citation>
    <scope>IDENTIFICATION</scope>
</reference>
<dbReference type="GeneID" id="19046066"/>
<feature type="transmembrane region" description="Helical" evidence="1">
    <location>
        <begin position="387"/>
        <end position="408"/>
    </location>
</feature>
<keyword evidence="1" id="KW-0472">Membrane</keyword>
<name>A0A0D3J3I0_EMIH1</name>
<feature type="domain" description="C2H2-type" evidence="2">
    <location>
        <begin position="88"/>
        <end position="111"/>
    </location>
</feature>
<dbReference type="PROSITE" id="PS00028">
    <property type="entry name" value="ZINC_FINGER_C2H2_1"/>
    <property type="match status" value="1"/>
</dbReference>
<keyword evidence="4" id="KW-1185">Reference proteome</keyword>
<accession>A0A0D3J3I0</accession>
<sequence length="586" mass="63212">MPRVCWGAELSGTRCCRVELAIPYDRVRTLDKDTANKLRMTKTCGVWSVCEGAFGRSPFRLANNTKRSNMKDCIGPPMAPRYVSRFVCRYNGCGKDYVSMDGVRAHCRKEHPAWLNSLPARKPSLFCEQKQVEIDIATSTAADSMAPVPDEYLHEGEGGALFVKFKVVQQMVPPAMPPGMLPMQLLVAQQLGMPGMAQQHVFVPPGMLPPQQLQPVVLPPQQTPTGMQAVAGGIAQQPPEQPPQPYTGASYIGMLHEAQETWTGITGLLRLRDTTSDGRTSQTFLRDEMGSCRLVASCLPKPKREVAFLSTLALTITKRRAVVGLWRAPRAGLERRSGSAVSGFFVLGVVFAARVPDGTKRDCSASLPPSPPATPASLPFARRSWQLPALTPIQVSLALVVACVAFLTELYTNPVLLFTTAAGFATMAVANLAQTSPRFVARAMTLVAVCAPTLRLIQVLVSSPADVIDDLDRQVNGRLGVLMLAAGAGASFGALLPTTLCSTHKLLTAAYFACAVTCNAFTVRVRTGDDRMPSFQIVHGVVPFVVSFLTALATSGSNLEQKKFRRLPLAGGRLRGCDARACAAEW</sequence>
<proteinExistence type="predicted"/>
<feature type="transmembrane region" description="Helical" evidence="1">
    <location>
        <begin position="537"/>
        <end position="556"/>
    </location>
</feature>
<evidence type="ECO:0000256" key="1">
    <source>
        <dbReference type="SAM" id="Phobius"/>
    </source>
</evidence>
<feature type="transmembrane region" description="Helical" evidence="1">
    <location>
        <begin position="414"/>
        <end position="432"/>
    </location>
</feature>
<evidence type="ECO:0000313" key="3">
    <source>
        <dbReference type="EnsemblProtists" id="EOD18065"/>
    </source>
</evidence>
<keyword evidence="1" id="KW-0812">Transmembrane</keyword>
<dbReference type="EnsemblProtists" id="EOD18065">
    <property type="protein sequence ID" value="EOD18065"/>
    <property type="gene ID" value="EMIHUDRAFT_196110"/>
</dbReference>
<feature type="transmembrane region" description="Helical" evidence="1">
    <location>
        <begin position="506"/>
        <end position="525"/>
    </location>
</feature>
<evidence type="ECO:0000313" key="4">
    <source>
        <dbReference type="Proteomes" id="UP000013827"/>
    </source>
</evidence>